<evidence type="ECO:0000256" key="1">
    <source>
        <dbReference type="ARBA" id="ARBA00022908"/>
    </source>
</evidence>
<evidence type="ECO:0000313" key="7">
    <source>
        <dbReference type="Proteomes" id="UP000295063"/>
    </source>
</evidence>
<proteinExistence type="predicted"/>
<dbReference type="InterPro" id="IPR050090">
    <property type="entry name" value="Tyrosine_recombinase_XerCD"/>
</dbReference>
<dbReference type="OrthoDB" id="9785687at2"/>
<sequence length="398" mass="45339">METENTDKVKKKKKKKTKRGNGEGTIYEYKNGYAAQITVGRNDEGKLIRKTVYGKTREIVKDKLLQLQIQNHQAALVKSSTDTMETAINAFLQKKKLSVSAGTWHKYEINARVHVISYFKDDKINEVTKPDVQKFIGIKAQTLAPATVKILHLILQQVFNDAIDNDLIVKNPADRIELPTIEMRELDPLTEAEMTKILEVCFGTRLYPVVLTEYGTGLRRSEILALKWEDFDFANKTVSIKRSYVRVKSKATIQNKTKSKSSKAVIAVPDFVIDYLQNLERTSEYVFAQKDKKPLNPNNFRRDFKIKVDKLYNSGELSVENLRFHDLRHNYASQLVALNVHQRLIQAQMRHADPRTTSRYQHTTLEGQQGVANTLNTAITAVIPGCSTVAVNDKKNEA</sequence>
<dbReference type="RefSeq" id="WP_132074279.1">
    <property type="nucleotide sequence ID" value="NZ_SLUI01000001.1"/>
</dbReference>
<dbReference type="InterPro" id="IPR013762">
    <property type="entry name" value="Integrase-like_cat_sf"/>
</dbReference>
<dbReference type="PANTHER" id="PTHR30349">
    <property type="entry name" value="PHAGE INTEGRASE-RELATED"/>
    <property type="match status" value="1"/>
</dbReference>
<protein>
    <submittedName>
        <fullName evidence="6">Site-specific recombinase XerD</fullName>
    </submittedName>
</protein>
<keyword evidence="3" id="KW-0233">DNA recombination</keyword>
<dbReference type="CDD" id="cd01189">
    <property type="entry name" value="INT_ICEBs1_C_like"/>
    <property type="match status" value="1"/>
</dbReference>
<dbReference type="InterPro" id="IPR004107">
    <property type="entry name" value="Integrase_SAM-like_N"/>
</dbReference>
<dbReference type="InterPro" id="IPR010998">
    <property type="entry name" value="Integrase_recombinase_N"/>
</dbReference>
<feature type="compositionally biased region" description="Basic residues" evidence="4">
    <location>
        <begin position="9"/>
        <end position="19"/>
    </location>
</feature>
<dbReference type="Gene3D" id="1.10.443.10">
    <property type="entry name" value="Intergrase catalytic core"/>
    <property type="match status" value="1"/>
</dbReference>
<keyword evidence="1" id="KW-0229">DNA integration</keyword>
<dbReference type="PANTHER" id="PTHR30349:SF91">
    <property type="entry name" value="INTA PROTEIN"/>
    <property type="match status" value="1"/>
</dbReference>
<dbReference type="AlphaFoldDB" id="A0A4R1Q643"/>
<dbReference type="Gene3D" id="1.10.150.130">
    <property type="match status" value="1"/>
</dbReference>
<dbReference type="GO" id="GO:0006310">
    <property type="term" value="P:DNA recombination"/>
    <property type="evidence" value="ECO:0007669"/>
    <property type="project" value="UniProtKB-KW"/>
</dbReference>
<dbReference type="Pfam" id="PF00589">
    <property type="entry name" value="Phage_integrase"/>
    <property type="match status" value="1"/>
</dbReference>
<feature type="region of interest" description="Disordered" evidence="4">
    <location>
        <begin position="1"/>
        <end position="22"/>
    </location>
</feature>
<dbReference type="PROSITE" id="PS51898">
    <property type="entry name" value="TYR_RECOMBINASE"/>
    <property type="match status" value="1"/>
</dbReference>
<evidence type="ECO:0000256" key="2">
    <source>
        <dbReference type="ARBA" id="ARBA00023125"/>
    </source>
</evidence>
<dbReference type="InterPro" id="IPR011010">
    <property type="entry name" value="DNA_brk_join_enz"/>
</dbReference>
<dbReference type="GO" id="GO:0003677">
    <property type="term" value="F:DNA binding"/>
    <property type="evidence" value="ECO:0007669"/>
    <property type="project" value="UniProtKB-KW"/>
</dbReference>
<dbReference type="EMBL" id="SLUI01000001">
    <property type="protein sequence ID" value="TCL40036.1"/>
    <property type="molecule type" value="Genomic_DNA"/>
</dbReference>
<dbReference type="SUPFAM" id="SSF56349">
    <property type="entry name" value="DNA breaking-rejoining enzymes"/>
    <property type="match status" value="1"/>
</dbReference>
<dbReference type="Pfam" id="PF14659">
    <property type="entry name" value="Phage_int_SAM_3"/>
    <property type="match status" value="1"/>
</dbReference>
<evidence type="ECO:0000256" key="4">
    <source>
        <dbReference type="SAM" id="MobiDB-lite"/>
    </source>
</evidence>
<name>A0A4R1Q643_9FIRM</name>
<evidence type="ECO:0000313" key="6">
    <source>
        <dbReference type="EMBL" id="TCL40036.1"/>
    </source>
</evidence>
<comment type="caution">
    <text evidence="6">The sequence shown here is derived from an EMBL/GenBank/DDBJ whole genome shotgun (WGS) entry which is preliminary data.</text>
</comment>
<keyword evidence="2" id="KW-0238">DNA-binding</keyword>
<keyword evidence="7" id="KW-1185">Reference proteome</keyword>
<gene>
    <name evidence="6" type="ORF">EV210_101236</name>
</gene>
<feature type="domain" description="Tyr recombinase" evidence="5">
    <location>
        <begin position="184"/>
        <end position="373"/>
    </location>
</feature>
<reference evidence="6 7" key="1">
    <citation type="submission" date="2019-03" db="EMBL/GenBank/DDBJ databases">
        <title>Genomic Encyclopedia of Type Strains, Phase IV (KMG-IV): sequencing the most valuable type-strain genomes for metagenomic binning, comparative biology and taxonomic classification.</title>
        <authorList>
            <person name="Goeker M."/>
        </authorList>
    </citation>
    <scope>NUCLEOTIDE SEQUENCE [LARGE SCALE GENOMIC DNA]</scope>
    <source>
        <strain evidence="6 7">DSM 15969</strain>
    </source>
</reference>
<dbReference type="GO" id="GO:0015074">
    <property type="term" value="P:DNA integration"/>
    <property type="evidence" value="ECO:0007669"/>
    <property type="project" value="UniProtKB-KW"/>
</dbReference>
<accession>A0A4R1Q643</accession>
<organism evidence="6 7">
    <name type="scientific">Anaerospora hongkongensis</name>
    <dbReference type="NCBI Taxonomy" id="244830"/>
    <lineage>
        <taxon>Bacteria</taxon>
        <taxon>Bacillati</taxon>
        <taxon>Bacillota</taxon>
        <taxon>Negativicutes</taxon>
        <taxon>Selenomonadales</taxon>
        <taxon>Sporomusaceae</taxon>
        <taxon>Anaerospora</taxon>
    </lineage>
</organism>
<dbReference type="Proteomes" id="UP000295063">
    <property type="component" value="Unassembled WGS sequence"/>
</dbReference>
<evidence type="ECO:0000259" key="5">
    <source>
        <dbReference type="PROSITE" id="PS51898"/>
    </source>
</evidence>
<evidence type="ECO:0000256" key="3">
    <source>
        <dbReference type="ARBA" id="ARBA00023172"/>
    </source>
</evidence>
<dbReference type="InterPro" id="IPR002104">
    <property type="entry name" value="Integrase_catalytic"/>
</dbReference>